<accession>K3YEZ3</accession>
<dbReference type="Proteomes" id="UP000004995">
    <property type="component" value="Unassembled WGS sequence"/>
</dbReference>
<evidence type="ECO:0000313" key="2">
    <source>
        <dbReference type="EnsemblPlants" id="KQK99091"/>
    </source>
</evidence>
<protein>
    <submittedName>
        <fullName evidence="2">Uncharacterized protein</fullName>
    </submittedName>
</protein>
<dbReference type="HOGENOM" id="CLU_3072297_0_0_1"/>
<dbReference type="EnsemblPlants" id="KQK99091">
    <property type="protein sequence ID" value="KQK99091"/>
    <property type="gene ID" value="SETIT_012810mg"/>
</dbReference>
<evidence type="ECO:0000313" key="3">
    <source>
        <dbReference type="Proteomes" id="UP000004995"/>
    </source>
</evidence>
<sequence>MQEPEVTAAQLGAIACQRKKNFLTVGPTGQQSKERGREGGPMEDKMGRASGTG</sequence>
<feature type="compositionally biased region" description="Basic and acidic residues" evidence="1">
    <location>
        <begin position="32"/>
        <end position="47"/>
    </location>
</feature>
<dbReference type="EMBL" id="AGNK02004518">
    <property type="status" value="NOT_ANNOTATED_CDS"/>
    <property type="molecule type" value="Genomic_DNA"/>
</dbReference>
<dbReference type="InParanoid" id="K3YEZ3"/>
<organism evidence="2 3">
    <name type="scientific">Setaria italica</name>
    <name type="common">Foxtail millet</name>
    <name type="synonym">Panicum italicum</name>
    <dbReference type="NCBI Taxonomy" id="4555"/>
    <lineage>
        <taxon>Eukaryota</taxon>
        <taxon>Viridiplantae</taxon>
        <taxon>Streptophyta</taxon>
        <taxon>Embryophyta</taxon>
        <taxon>Tracheophyta</taxon>
        <taxon>Spermatophyta</taxon>
        <taxon>Magnoliopsida</taxon>
        <taxon>Liliopsida</taxon>
        <taxon>Poales</taxon>
        <taxon>Poaceae</taxon>
        <taxon>PACMAD clade</taxon>
        <taxon>Panicoideae</taxon>
        <taxon>Panicodae</taxon>
        <taxon>Paniceae</taxon>
        <taxon>Cenchrinae</taxon>
        <taxon>Setaria</taxon>
    </lineage>
</organism>
<feature type="region of interest" description="Disordered" evidence="1">
    <location>
        <begin position="24"/>
        <end position="53"/>
    </location>
</feature>
<keyword evidence="3" id="KW-1185">Reference proteome</keyword>
<dbReference type="Gramene" id="KQK99091">
    <property type="protein sequence ID" value="KQK99091"/>
    <property type="gene ID" value="SETIT_012810mg"/>
</dbReference>
<reference evidence="2" key="2">
    <citation type="submission" date="2018-08" db="UniProtKB">
        <authorList>
            <consortium name="EnsemblPlants"/>
        </authorList>
    </citation>
    <scope>IDENTIFICATION</scope>
    <source>
        <strain evidence="2">Yugu1</strain>
    </source>
</reference>
<evidence type="ECO:0000256" key="1">
    <source>
        <dbReference type="SAM" id="MobiDB-lite"/>
    </source>
</evidence>
<reference evidence="3" key="1">
    <citation type="journal article" date="2012" name="Nat. Biotechnol.">
        <title>Reference genome sequence of the model plant Setaria.</title>
        <authorList>
            <person name="Bennetzen J.L."/>
            <person name="Schmutz J."/>
            <person name="Wang H."/>
            <person name="Percifield R."/>
            <person name="Hawkins J."/>
            <person name="Pontaroli A.C."/>
            <person name="Estep M."/>
            <person name="Feng L."/>
            <person name="Vaughn J.N."/>
            <person name="Grimwood J."/>
            <person name="Jenkins J."/>
            <person name="Barry K."/>
            <person name="Lindquist E."/>
            <person name="Hellsten U."/>
            <person name="Deshpande S."/>
            <person name="Wang X."/>
            <person name="Wu X."/>
            <person name="Mitros T."/>
            <person name="Triplett J."/>
            <person name="Yang X."/>
            <person name="Ye C.Y."/>
            <person name="Mauro-Herrera M."/>
            <person name="Wang L."/>
            <person name="Li P."/>
            <person name="Sharma M."/>
            <person name="Sharma R."/>
            <person name="Ronald P.C."/>
            <person name="Panaud O."/>
            <person name="Kellogg E.A."/>
            <person name="Brutnell T.P."/>
            <person name="Doust A.N."/>
            <person name="Tuskan G.A."/>
            <person name="Rokhsar D."/>
            <person name="Devos K.M."/>
        </authorList>
    </citation>
    <scope>NUCLEOTIDE SEQUENCE [LARGE SCALE GENOMIC DNA]</scope>
    <source>
        <strain evidence="3">cv. Yugu1</strain>
    </source>
</reference>
<name>K3YEZ3_SETIT</name>
<proteinExistence type="predicted"/>
<dbReference type="AlphaFoldDB" id="K3YEZ3"/>